<dbReference type="SUPFAM" id="SSF48726">
    <property type="entry name" value="Immunoglobulin"/>
    <property type="match status" value="3"/>
</dbReference>
<proteinExistence type="predicted"/>
<feature type="region of interest" description="Disordered" evidence="1">
    <location>
        <begin position="408"/>
        <end position="427"/>
    </location>
</feature>
<dbReference type="InterPro" id="IPR036179">
    <property type="entry name" value="Ig-like_dom_sf"/>
</dbReference>
<dbReference type="Gene3D" id="3.40.50.300">
    <property type="entry name" value="P-loop containing nucleotide triphosphate hydrolases"/>
    <property type="match status" value="1"/>
</dbReference>
<accession>A0AA88PNH2</accession>
<dbReference type="EMBL" id="JAUYZG010000011">
    <property type="protein sequence ID" value="KAK2894593.1"/>
    <property type="molecule type" value="Genomic_DNA"/>
</dbReference>
<dbReference type="SMART" id="SM00409">
    <property type="entry name" value="IG"/>
    <property type="match status" value="2"/>
</dbReference>
<dbReference type="InterPro" id="IPR027417">
    <property type="entry name" value="P-loop_NTPase"/>
</dbReference>
<dbReference type="InterPro" id="IPR013783">
    <property type="entry name" value="Ig-like_fold"/>
</dbReference>
<dbReference type="InterPro" id="IPR013106">
    <property type="entry name" value="Ig_V-set"/>
</dbReference>
<feature type="domain" description="Ig-like" evidence="3">
    <location>
        <begin position="227"/>
        <end position="294"/>
    </location>
</feature>
<name>A0AA88PNH2_9TELE</name>
<evidence type="ECO:0000256" key="2">
    <source>
        <dbReference type="SAM" id="SignalP"/>
    </source>
</evidence>
<evidence type="ECO:0000259" key="3">
    <source>
        <dbReference type="PROSITE" id="PS50835"/>
    </source>
</evidence>
<dbReference type="Gene3D" id="2.60.40.10">
    <property type="entry name" value="Immunoglobulins"/>
    <property type="match status" value="3"/>
</dbReference>
<feature type="chain" id="PRO_5041725492" description="Ig-like domain-containing protein" evidence="2">
    <location>
        <begin position="21"/>
        <end position="882"/>
    </location>
</feature>
<dbReference type="CDD" id="cd00096">
    <property type="entry name" value="Ig"/>
    <property type="match status" value="1"/>
</dbReference>
<dbReference type="Pfam" id="PF07686">
    <property type="entry name" value="V-set"/>
    <property type="match status" value="1"/>
</dbReference>
<dbReference type="InterPro" id="IPR003599">
    <property type="entry name" value="Ig_sub"/>
</dbReference>
<dbReference type="PANTHER" id="PTHR10704">
    <property type="entry name" value="CARBOHYDRATE SULFOTRANSFERASE"/>
    <property type="match status" value="1"/>
</dbReference>
<evidence type="ECO:0000313" key="4">
    <source>
        <dbReference type="EMBL" id="KAK2894593.1"/>
    </source>
</evidence>
<reference evidence="4" key="1">
    <citation type="submission" date="2023-08" db="EMBL/GenBank/DDBJ databases">
        <title>Chromosome-level Genome Assembly of mud carp (Cirrhinus molitorella).</title>
        <authorList>
            <person name="Liu H."/>
        </authorList>
    </citation>
    <scope>NUCLEOTIDE SEQUENCE</scope>
    <source>
        <strain evidence="4">Prfri</strain>
        <tissue evidence="4">Muscle</tissue>
    </source>
</reference>
<evidence type="ECO:0000256" key="1">
    <source>
        <dbReference type="SAM" id="MobiDB-lite"/>
    </source>
</evidence>
<feature type="signal peptide" evidence="2">
    <location>
        <begin position="1"/>
        <end position="20"/>
    </location>
</feature>
<dbReference type="GO" id="GO:0006044">
    <property type="term" value="P:N-acetylglucosamine metabolic process"/>
    <property type="evidence" value="ECO:0007669"/>
    <property type="project" value="TreeGrafter"/>
</dbReference>
<dbReference type="GO" id="GO:0001517">
    <property type="term" value="F:N-acetylglucosamine 6-O-sulfotransferase activity"/>
    <property type="evidence" value="ECO:0007669"/>
    <property type="project" value="TreeGrafter"/>
</dbReference>
<dbReference type="Proteomes" id="UP001187343">
    <property type="component" value="Unassembled WGS sequence"/>
</dbReference>
<organism evidence="4 5">
    <name type="scientific">Cirrhinus molitorella</name>
    <name type="common">mud carp</name>
    <dbReference type="NCBI Taxonomy" id="172907"/>
    <lineage>
        <taxon>Eukaryota</taxon>
        <taxon>Metazoa</taxon>
        <taxon>Chordata</taxon>
        <taxon>Craniata</taxon>
        <taxon>Vertebrata</taxon>
        <taxon>Euteleostomi</taxon>
        <taxon>Actinopterygii</taxon>
        <taxon>Neopterygii</taxon>
        <taxon>Teleostei</taxon>
        <taxon>Ostariophysi</taxon>
        <taxon>Cypriniformes</taxon>
        <taxon>Cyprinidae</taxon>
        <taxon>Labeoninae</taxon>
        <taxon>Labeonini</taxon>
        <taxon>Cirrhinus</taxon>
    </lineage>
</organism>
<dbReference type="SUPFAM" id="SSF52540">
    <property type="entry name" value="P-loop containing nucleoside triphosphate hydrolases"/>
    <property type="match status" value="1"/>
</dbReference>
<dbReference type="InterPro" id="IPR000863">
    <property type="entry name" value="Sulfotransferase_dom"/>
</dbReference>
<comment type="caution">
    <text evidence="4">The sequence shown here is derived from an EMBL/GenBank/DDBJ whole genome shotgun (WGS) entry which is preliminary data.</text>
</comment>
<dbReference type="GO" id="GO:0006790">
    <property type="term" value="P:sulfur compound metabolic process"/>
    <property type="evidence" value="ECO:0007669"/>
    <property type="project" value="TreeGrafter"/>
</dbReference>
<gene>
    <name evidence="4" type="ORF">Q8A67_011822</name>
</gene>
<dbReference type="Pfam" id="PF00685">
    <property type="entry name" value="Sulfotransfer_1"/>
    <property type="match status" value="1"/>
</dbReference>
<sequence length="882" mass="100014">MIRIMNTVIFLALLLVSTFAVEDSEPIFKPLGGELEMGYCFGDDIAVHRLTANGKELLGQFLSDSVPPPDSFKGRITISTDVEGLLGLKITNLQYSDSGIYIRECWTNSTMENYRKHNLYVCDKEFSFKEISLTPGTGADLVCNMDSIMNATIKWYRDVHSVSLFMDTKVSLEPLQAEFKSLVRVQGEGLFLHVSDEFIQERPRFFCLVMEGEQCRSFQTIGLPEEPELKTIYRSVGEDVVLTCSVDPLRQNHWKTPFGQFNSSATKNKISINSKTYSLAIKSLISDHSGSYKCFSTFLVEDYALNVCPLLESTVVSFSAHEKEVLLQCNFMSLTALSGKGEYVLWYRTIGQKDILIIDSGDPSLTPPTDLQGRVKLSGVNSSLVITDPNKEDSGTYWCVVLLDKEETDEGDDEDAYDGDDDSIEEDEVEAPSWIMEEEYLDMCIFRQVTNLKFNQIKTERKSIMECSWKTLLLLVCTSLGVQYTAIRSLHDSFSGPCQDSAHCQGRQGKEQRWKSLCDDSHGIPDETAARKHILLFAQTRSGSSFTGQLFNQHPGLFYVFEPLFHVQQAFTNSSSRLQRALDGRALLGAYRDLLLNLYNCDFSFLESYIRPEPQDHMTGAFFRRSSSHALCTPPVCQEGGEEILAGQPDEVWCPKKCQALNLTLASQACQARSHVAIKTVRIPEIGDLRTLSEDPRLDLRIVHLVRDPRAILASRMTAFAGKFRAWKIWNATGRQPRYVDLTQITRTCRDIEYSVETSLQKPTWLRGRYLLVRYEDLALNPEEKAKEIYRFLGLDLDQRVLAWIAHNTNGTVASSSEWNYKYSTTRDSKATAQSWRIHLNFDIVKTVQSLCNRTLALLGYKLVRSVDELRNITKSLMEPRT</sequence>
<dbReference type="InterPro" id="IPR051135">
    <property type="entry name" value="Gal/GlcNAc/GalNAc_ST"/>
</dbReference>
<feature type="domain" description="Ig-like" evidence="3">
    <location>
        <begin position="309"/>
        <end position="401"/>
    </location>
</feature>
<keyword evidence="2" id="KW-0732">Signal</keyword>
<dbReference type="AlphaFoldDB" id="A0AA88PNH2"/>
<dbReference type="PROSITE" id="PS50835">
    <property type="entry name" value="IG_LIKE"/>
    <property type="match status" value="2"/>
</dbReference>
<protein>
    <recommendedName>
        <fullName evidence="3">Ig-like domain-containing protein</fullName>
    </recommendedName>
</protein>
<dbReference type="PANTHER" id="PTHR10704:SF66">
    <property type="entry name" value="SULFOTRANSFERASE"/>
    <property type="match status" value="1"/>
</dbReference>
<keyword evidence="5" id="KW-1185">Reference proteome</keyword>
<evidence type="ECO:0000313" key="5">
    <source>
        <dbReference type="Proteomes" id="UP001187343"/>
    </source>
</evidence>
<dbReference type="InterPro" id="IPR007110">
    <property type="entry name" value="Ig-like_dom"/>
</dbReference>